<organism evidence="1 2">
    <name type="scientific">Phtheirospermum japonicum</name>
    <dbReference type="NCBI Taxonomy" id="374723"/>
    <lineage>
        <taxon>Eukaryota</taxon>
        <taxon>Viridiplantae</taxon>
        <taxon>Streptophyta</taxon>
        <taxon>Embryophyta</taxon>
        <taxon>Tracheophyta</taxon>
        <taxon>Spermatophyta</taxon>
        <taxon>Magnoliopsida</taxon>
        <taxon>eudicotyledons</taxon>
        <taxon>Gunneridae</taxon>
        <taxon>Pentapetalae</taxon>
        <taxon>asterids</taxon>
        <taxon>lamiids</taxon>
        <taxon>Lamiales</taxon>
        <taxon>Orobanchaceae</taxon>
        <taxon>Orobanchaceae incertae sedis</taxon>
        <taxon>Phtheirospermum</taxon>
    </lineage>
</organism>
<keyword evidence="2" id="KW-1185">Reference proteome</keyword>
<accession>A0A830BRJ0</accession>
<gene>
    <name evidence="1" type="ORF">PHJA_000851200</name>
</gene>
<comment type="caution">
    <text evidence="1">The sequence shown here is derived from an EMBL/GenBank/DDBJ whole genome shotgun (WGS) entry which is preliminary data.</text>
</comment>
<feature type="non-terminal residue" evidence="1">
    <location>
        <position position="1"/>
    </location>
</feature>
<reference evidence="1" key="1">
    <citation type="submission" date="2020-07" db="EMBL/GenBank/DDBJ databases">
        <title>Ethylene signaling mediates host invasion by parasitic plants.</title>
        <authorList>
            <person name="Yoshida S."/>
        </authorList>
    </citation>
    <scope>NUCLEOTIDE SEQUENCE</scope>
    <source>
        <strain evidence="1">Okayama</strain>
    </source>
</reference>
<evidence type="ECO:0008006" key="3">
    <source>
        <dbReference type="Google" id="ProtNLM"/>
    </source>
</evidence>
<proteinExistence type="predicted"/>
<evidence type="ECO:0000313" key="2">
    <source>
        <dbReference type="Proteomes" id="UP000653305"/>
    </source>
</evidence>
<evidence type="ECO:0000313" key="1">
    <source>
        <dbReference type="EMBL" id="GFP87074.1"/>
    </source>
</evidence>
<dbReference type="AlphaFoldDB" id="A0A830BRJ0"/>
<protein>
    <recommendedName>
        <fullName evidence="3">BHLH domain-containing protein</fullName>
    </recommendedName>
</protein>
<dbReference type="OrthoDB" id="1927122at2759"/>
<name>A0A830BRJ0_9LAMI</name>
<dbReference type="Proteomes" id="UP000653305">
    <property type="component" value="Unassembled WGS sequence"/>
</dbReference>
<dbReference type="EMBL" id="BMAC01000137">
    <property type="protein sequence ID" value="GFP87074.1"/>
    <property type="molecule type" value="Genomic_DNA"/>
</dbReference>
<sequence length="117" mass="13662">KEKIIENTVNYIKYLEEEKKLLEGPKKIQRKDAKLVLWRCNTNPNSNGKFTASNRATFLEIQLIFKRGFMAKMIEVLEKHEVKILEARLWVDAERLLTFTTTMMVSSGGDATIRMIR</sequence>